<dbReference type="EMBL" id="SLWS01000019">
    <property type="protein sequence ID" value="TCO46506.1"/>
    <property type="molecule type" value="Genomic_DNA"/>
</dbReference>
<feature type="domain" description="DUF6801" evidence="2">
    <location>
        <begin position="219"/>
        <end position="374"/>
    </location>
</feature>
<dbReference type="OrthoDB" id="4863392at2"/>
<reference evidence="3 4" key="1">
    <citation type="submission" date="2019-03" db="EMBL/GenBank/DDBJ databases">
        <title>Genomic Encyclopedia of Type Strains, Phase IV (KMG-IV): sequencing the most valuable type-strain genomes for metagenomic binning, comparative biology and taxonomic classification.</title>
        <authorList>
            <person name="Goeker M."/>
        </authorList>
    </citation>
    <scope>NUCLEOTIDE SEQUENCE [LARGE SCALE GENOMIC DNA]</scope>
    <source>
        <strain evidence="3 4">DSM 45934</strain>
    </source>
</reference>
<feature type="domain" description="DUF6801" evidence="2">
    <location>
        <begin position="36"/>
        <end position="190"/>
    </location>
</feature>
<sequence>MTSRILAAAVAVTLAIGALVVGAAAALASTVNKTVSYQCDFPVLGSWEVPVAYTLDIPDSAAAGARIVNGDLSMVALLDKQLVSALTLVQVAAVNGTATVDITAGHGGAVATFGMPGFVIPQQTLPMNEMLLQIYGSVPSMVVYHQGGVPITTGQEIVLRLETRQANGELSPLGVIDVPCMALAMQDRTLKVVSVAGNLANQPGLGNQFPGGSLSKPLTYSCVFPQIGATDVATTWTGSVPASGAHGTRVQPTLTVTATVPPAFATVLRNNNAAKVSGTGRVDVFSTYDWDGMTLGVPSKVPSVPVPPAGTAMTMTFPLAMPSFSIPVAGSIASAAGPGFSGTLTPLKANDTGTALGAFTVPCTLKPGQNPALGTITIT</sequence>
<proteinExistence type="predicted"/>
<evidence type="ECO:0000313" key="4">
    <source>
        <dbReference type="Proteomes" id="UP000295680"/>
    </source>
</evidence>
<feature type="chain" id="PRO_5038532297" description="DUF6801 domain-containing protein" evidence="1">
    <location>
        <begin position="24"/>
        <end position="379"/>
    </location>
</feature>
<dbReference type="Proteomes" id="UP000295680">
    <property type="component" value="Unassembled WGS sequence"/>
</dbReference>
<feature type="signal peptide" evidence="1">
    <location>
        <begin position="1"/>
        <end position="23"/>
    </location>
</feature>
<gene>
    <name evidence="3" type="ORF">EV192_11985</name>
</gene>
<organism evidence="3 4">
    <name type="scientific">Actinocrispum wychmicini</name>
    <dbReference type="NCBI Taxonomy" id="1213861"/>
    <lineage>
        <taxon>Bacteria</taxon>
        <taxon>Bacillati</taxon>
        <taxon>Actinomycetota</taxon>
        <taxon>Actinomycetes</taxon>
        <taxon>Pseudonocardiales</taxon>
        <taxon>Pseudonocardiaceae</taxon>
        <taxon>Actinocrispum</taxon>
    </lineage>
</organism>
<name>A0A4R2IQ83_9PSEU</name>
<comment type="caution">
    <text evidence="3">The sequence shown here is derived from an EMBL/GenBank/DDBJ whole genome shotgun (WGS) entry which is preliminary data.</text>
</comment>
<evidence type="ECO:0000313" key="3">
    <source>
        <dbReference type="EMBL" id="TCO46506.1"/>
    </source>
</evidence>
<protein>
    <recommendedName>
        <fullName evidence="2">DUF6801 domain-containing protein</fullName>
    </recommendedName>
</protein>
<evidence type="ECO:0000256" key="1">
    <source>
        <dbReference type="SAM" id="SignalP"/>
    </source>
</evidence>
<keyword evidence="1" id="KW-0732">Signal</keyword>
<dbReference type="AlphaFoldDB" id="A0A4R2IQ83"/>
<keyword evidence="4" id="KW-1185">Reference proteome</keyword>
<dbReference type="Pfam" id="PF20611">
    <property type="entry name" value="DUF6801"/>
    <property type="match status" value="2"/>
</dbReference>
<dbReference type="InterPro" id="IPR046542">
    <property type="entry name" value="DUF6801"/>
</dbReference>
<dbReference type="RefSeq" id="WP_132125956.1">
    <property type="nucleotide sequence ID" value="NZ_SLWS01000019.1"/>
</dbReference>
<evidence type="ECO:0000259" key="2">
    <source>
        <dbReference type="Pfam" id="PF20611"/>
    </source>
</evidence>
<accession>A0A4R2IQ83</accession>